<evidence type="ECO:0000259" key="6">
    <source>
        <dbReference type="PROSITE" id="PS50887"/>
    </source>
</evidence>
<proteinExistence type="predicted"/>
<dbReference type="GO" id="GO:1902201">
    <property type="term" value="P:negative regulation of bacterial-type flagellum-dependent cell motility"/>
    <property type="evidence" value="ECO:0007669"/>
    <property type="project" value="TreeGrafter"/>
</dbReference>
<evidence type="ECO:0000313" key="8">
    <source>
        <dbReference type="Proteomes" id="UP000306393"/>
    </source>
</evidence>
<dbReference type="SMART" id="SM00267">
    <property type="entry name" value="GGDEF"/>
    <property type="match status" value="1"/>
</dbReference>
<dbReference type="GO" id="GO:0043709">
    <property type="term" value="P:cell adhesion involved in single-species biofilm formation"/>
    <property type="evidence" value="ECO:0007669"/>
    <property type="project" value="TreeGrafter"/>
</dbReference>
<dbReference type="InterPro" id="IPR029787">
    <property type="entry name" value="Nucleotide_cyclase"/>
</dbReference>
<dbReference type="GO" id="GO:0052621">
    <property type="term" value="F:diguanylate cyclase activity"/>
    <property type="evidence" value="ECO:0007669"/>
    <property type="project" value="UniProtKB-EC"/>
</dbReference>
<dbReference type="PANTHER" id="PTHR45138">
    <property type="entry name" value="REGULATORY COMPONENTS OF SENSORY TRANSDUCTION SYSTEM"/>
    <property type="match status" value="1"/>
</dbReference>
<comment type="pathway">
    <text evidence="2">Purine metabolism; 3',5'-cyclic di-GMP biosynthesis.</text>
</comment>
<accession>A0A4U3F9Q8</accession>
<dbReference type="NCBIfam" id="TIGR00254">
    <property type="entry name" value="GGDEF"/>
    <property type="match status" value="1"/>
</dbReference>
<dbReference type="SUPFAM" id="SSF55073">
    <property type="entry name" value="Nucleotide cyclase"/>
    <property type="match status" value="1"/>
</dbReference>
<gene>
    <name evidence="7" type="ORF">EpCFBP13511_11785</name>
</gene>
<keyword evidence="5" id="KW-1133">Transmembrane helix</keyword>
<dbReference type="InterPro" id="IPR000160">
    <property type="entry name" value="GGDEF_dom"/>
</dbReference>
<dbReference type="CDD" id="cd01949">
    <property type="entry name" value="GGDEF"/>
    <property type="match status" value="1"/>
</dbReference>
<dbReference type="Gene3D" id="3.30.70.270">
    <property type="match status" value="1"/>
</dbReference>
<dbReference type="InterPro" id="IPR050469">
    <property type="entry name" value="Diguanylate_Cyclase"/>
</dbReference>
<dbReference type="PROSITE" id="PS50887">
    <property type="entry name" value="GGDEF"/>
    <property type="match status" value="1"/>
</dbReference>
<dbReference type="FunFam" id="3.30.70.270:FF:000001">
    <property type="entry name" value="Diguanylate cyclase domain protein"/>
    <property type="match status" value="1"/>
</dbReference>
<evidence type="ECO:0000256" key="5">
    <source>
        <dbReference type="SAM" id="Phobius"/>
    </source>
</evidence>
<dbReference type="PANTHER" id="PTHR45138:SF9">
    <property type="entry name" value="DIGUANYLATE CYCLASE DGCM-RELATED"/>
    <property type="match status" value="1"/>
</dbReference>
<evidence type="ECO:0000256" key="4">
    <source>
        <dbReference type="ARBA" id="ARBA00034247"/>
    </source>
</evidence>
<dbReference type="EMBL" id="QGAC01000010">
    <property type="protein sequence ID" value="TKJ89960.1"/>
    <property type="molecule type" value="Genomic_DNA"/>
</dbReference>
<dbReference type="OrthoDB" id="9812260at2"/>
<comment type="catalytic activity">
    <reaction evidence="4">
        <text>2 GTP = 3',3'-c-di-GMP + 2 diphosphate</text>
        <dbReference type="Rhea" id="RHEA:24898"/>
        <dbReference type="ChEBI" id="CHEBI:33019"/>
        <dbReference type="ChEBI" id="CHEBI:37565"/>
        <dbReference type="ChEBI" id="CHEBI:58805"/>
        <dbReference type="EC" id="2.7.7.65"/>
    </reaction>
</comment>
<feature type="transmembrane region" description="Helical" evidence="5">
    <location>
        <begin position="86"/>
        <end position="103"/>
    </location>
</feature>
<organism evidence="7 8">
    <name type="scientific">Erwinia persicina</name>
    <dbReference type="NCBI Taxonomy" id="55211"/>
    <lineage>
        <taxon>Bacteria</taxon>
        <taxon>Pseudomonadati</taxon>
        <taxon>Pseudomonadota</taxon>
        <taxon>Gammaproteobacteria</taxon>
        <taxon>Enterobacterales</taxon>
        <taxon>Erwiniaceae</taxon>
        <taxon>Erwinia</taxon>
    </lineage>
</organism>
<evidence type="ECO:0000256" key="2">
    <source>
        <dbReference type="ARBA" id="ARBA00004665"/>
    </source>
</evidence>
<dbReference type="STRING" id="1219360.GCA_001571305_00100"/>
<dbReference type="RefSeq" id="WP_137269278.1">
    <property type="nucleotide sequence ID" value="NZ_QGAC01000010.1"/>
</dbReference>
<protein>
    <recommendedName>
        <fullName evidence="3">diguanylate cyclase</fullName>
        <ecNumber evidence="3">2.7.7.65</ecNumber>
    </recommendedName>
</protein>
<dbReference type="Pfam" id="PF00990">
    <property type="entry name" value="GGDEF"/>
    <property type="match status" value="1"/>
</dbReference>
<evidence type="ECO:0000256" key="1">
    <source>
        <dbReference type="ARBA" id="ARBA00001946"/>
    </source>
</evidence>
<dbReference type="Proteomes" id="UP000306393">
    <property type="component" value="Unassembled WGS sequence"/>
</dbReference>
<feature type="domain" description="GGDEF" evidence="6">
    <location>
        <begin position="175"/>
        <end position="304"/>
    </location>
</feature>
<comment type="cofactor">
    <cofactor evidence="1">
        <name>Mg(2+)</name>
        <dbReference type="ChEBI" id="CHEBI:18420"/>
    </cofactor>
</comment>
<dbReference type="AlphaFoldDB" id="A0A4U3F9Q8"/>
<dbReference type="GO" id="GO:0005886">
    <property type="term" value="C:plasma membrane"/>
    <property type="evidence" value="ECO:0007669"/>
    <property type="project" value="TreeGrafter"/>
</dbReference>
<evidence type="ECO:0000256" key="3">
    <source>
        <dbReference type="ARBA" id="ARBA00012528"/>
    </source>
</evidence>
<keyword evidence="5" id="KW-0812">Transmembrane</keyword>
<feature type="transmembrane region" description="Helical" evidence="5">
    <location>
        <begin position="57"/>
        <end position="74"/>
    </location>
</feature>
<dbReference type="InterPro" id="IPR043128">
    <property type="entry name" value="Rev_trsase/Diguanyl_cyclase"/>
</dbReference>
<comment type="caution">
    <text evidence="7">The sequence shown here is derived from an EMBL/GenBank/DDBJ whole genome shotgun (WGS) entry which is preliminary data.</text>
</comment>
<evidence type="ECO:0000313" key="7">
    <source>
        <dbReference type="EMBL" id="TKJ89960.1"/>
    </source>
</evidence>
<name>A0A4U3F9Q8_9GAMM</name>
<keyword evidence="5" id="KW-0472">Membrane</keyword>
<feature type="transmembrane region" description="Helical" evidence="5">
    <location>
        <begin position="20"/>
        <end position="37"/>
    </location>
</feature>
<sequence>MPFAKYEDGLFTKSASRKTLLVPVLLSGALSILVIIINRSLFLPKSGEIHWVHRPGWLFDGMQFAILNFILYCFNRLSVQAYLRRWMNTGLIVWIISAAFDLMDEVIIQPAWVGYYIEDVTQLSGMLCVSVGVYHIVHYINDCYADVSIDSFRDELTLLPNRRYFSNVLLDLRAVDYYLFFVDIDYFKKINDRYGHDRGDEVLRQFGAMLGELYDDEIMAARIGGEEFAVILQMASQDQADALARHILKRTQALVIDDDIRITVSIGVAKKRENERLEKLLKRVDIALYQAKRMGRNRVEWAPRQ</sequence>
<reference evidence="7 8" key="1">
    <citation type="journal article" date="2019" name="Sci. Rep.">
        <title>Differences in resource use lead to coexistence of seed-transmitted microbial populations.</title>
        <authorList>
            <person name="Torres-Cortes G."/>
            <person name="Garcia B.J."/>
            <person name="Compant S."/>
            <person name="Rezki S."/>
            <person name="Jones P."/>
            <person name="Preveaux A."/>
            <person name="Briand M."/>
            <person name="Roulet A."/>
            <person name="Bouchez O."/>
            <person name="Jacobson D."/>
            <person name="Barret M."/>
        </authorList>
    </citation>
    <scope>NUCLEOTIDE SEQUENCE [LARGE SCALE GENOMIC DNA]</scope>
    <source>
        <strain evidence="7 8">CFBP13511</strain>
    </source>
</reference>
<dbReference type="EC" id="2.7.7.65" evidence="3"/>